<organism evidence="2 3">
    <name type="scientific">Haemaphysalis longicornis</name>
    <name type="common">Bush tick</name>
    <dbReference type="NCBI Taxonomy" id="44386"/>
    <lineage>
        <taxon>Eukaryota</taxon>
        <taxon>Metazoa</taxon>
        <taxon>Ecdysozoa</taxon>
        <taxon>Arthropoda</taxon>
        <taxon>Chelicerata</taxon>
        <taxon>Arachnida</taxon>
        <taxon>Acari</taxon>
        <taxon>Parasitiformes</taxon>
        <taxon>Ixodida</taxon>
        <taxon>Ixodoidea</taxon>
        <taxon>Ixodidae</taxon>
        <taxon>Haemaphysalinae</taxon>
        <taxon>Haemaphysalis</taxon>
    </lineage>
</organism>
<gene>
    <name evidence="2" type="ORF">HPB48_020304</name>
</gene>
<name>A0A9J6GV76_HAELO</name>
<dbReference type="OrthoDB" id="6758325at2759"/>
<evidence type="ECO:0000259" key="1">
    <source>
        <dbReference type="Pfam" id="PF13843"/>
    </source>
</evidence>
<feature type="domain" description="PiggyBac transposable element-derived protein" evidence="1">
    <location>
        <begin position="4"/>
        <end position="111"/>
    </location>
</feature>
<dbReference type="Proteomes" id="UP000821853">
    <property type="component" value="Unassembled WGS sequence"/>
</dbReference>
<reference evidence="2 3" key="1">
    <citation type="journal article" date="2020" name="Cell">
        <title>Large-Scale Comparative Analyses of Tick Genomes Elucidate Their Genetic Diversity and Vector Capacities.</title>
        <authorList>
            <consortium name="Tick Genome and Microbiome Consortium (TIGMIC)"/>
            <person name="Jia N."/>
            <person name="Wang J."/>
            <person name="Shi W."/>
            <person name="Du L."/>
            <person name="Sun Y."/>
            <person name="Zhan W."/>
            <person name="Jiang J.F."/>
            <person name="Wang Q."/>
            <person name="Zhang B."/>
            <person name="Ji P."/>
            <person name="Bell-Sakyi L."/>
            <person name="Cui X.M."/>
            <person name="Yuan T.T."/>
            <person name="Jiang B.G."/>
            <person name="Yang W.F."/>
            <person name="Lam T.T."/>
            <person name="Chang Q.C."/>
            <person name="Ding S.J."/>
            <person name="Wang X.J."/>
            <person name="Zhu J.G."/>
            <person name="Ruan X.D."/>
            <person name="Zhao L."/>
            <person name="Wei J.T."/>
            <person name="Ye R.Z."/>
            <person name="Que T.C."/>
            <person name="Du C.H."/>
            <person name="Zhou Y.H."/>
            <person name="Cheng J.X."/>
            <person name="Dai P.F."/>
            <person name="Guo W.B."/>
            <person name="Han X.H."/>
            <person name="Huang E.J."/>
            <person name="Li L.F."/>
            <person name="Wei W."/>
            <person name="Gao Y.C."/>
            <person name="Liu J.Z."/>
            <person name="Shao H.Z."/>
            <person name="Wang X."/>
            <person name="Wang C.C."/>
            <person name="Yang T.C."/>
            <person name="Huo Q.B."/>
            <person name="Li W."/>
            <person name="Chen H.Y."/>
            <person name="Chen S.E."/>
            <person name="Zhou L.G."/>
            <person name="Ni X.B."/>
            <person name="Tian J.H."/>
            <person name="Sheng Y."/>
            <person name="Liu T."/>
            <person name="Pan Y.S."/>
            <person name="Xia L.Y."/>
            <person name="Li J."/>
            <person name="Zhao F."/>
            <person name="Cao W.C."/>
        </authorList>
    </citation>
    <scope>NUCLEOTIDE SEQUENCE [LARGE SCALE GENOMIC DNA]</scope>
    <source>
        <strain evidence="2">HaeL-2018</strain>
    </source>
</reference>
<evidence type="ECO:0000313" key="2">
    <source>
        <dbReference type="EMBL" id="KAH9378576.1"/>
    </source>
</evidence>
<comment type="caution">
    <text evidence="2">The sequence shown here is derived from an EMBL/GenBank/DDBJ whole genome shotgun (WGS) entry which is preliminary data.</text>
</comment>
<dbReference type="AlphaFoldDB" id="A0A9J6GV76"/>
<dbReference type="InterPro" id="IPR029526">
    <property type="entry name" value="PGBD"/>
</dbReference>
<dbReference type="VEuPathDB" id="VectorBase:HLOH_060580"/>
<dbReference type="EMBL" id="JABSTR010000009">
    <property type="protein sequence ID" value="KAH9378576.1"/>
    <property type="molecule type" value="Genomic_DNA"/>
</dbReference>
<accession>A0A9J6GV76</accession>
<keyword evidence="3" id="KW-1185">Reference proteome</keyword>
<dbReference type="OMA" id="MLQMINE"/>
<dbReference type="Pfam" id="PF13843">
    <property type="entry name" value="DDE_Tnp_1_7"/>
    <property type="match status" value="1"/>
</dbReference>
<proteinExistence type="predicted"/>
<protein>
    <recommendedName>
        <fullName evidence="1">PiggyBac transposable element-derived protein domain-containing protein</fullName>
    </recommendedName>
</protein>
<evidence type="ECO:0000313" key="3">
    <source>
        <dbReference type="Proteomes" id="UP000821853"/>
    </source>
</evidence>
<sequence>MRKNEYLANFEVYQGKQEDSEASTQYEKGFRKAAAPLRKMVYELPVEVRDLLYHFYFDNLFTNLHLLGHLKEKNYEATGTVRKTVCPKNAPSLGLISSNARPVGTKSTRFQTTG</sequence>